<evidence type="ECO:0000256" key="4">
    <source>
        <dbReference type="ARBA" id="ARBA00022927"/>
    </source>
</evidence>
<reference evidence="9" key="1">
    <citation type="submission" date="2022-08" db="EMBL/GenBank/DDBJ databases">
        <title>Novel sulfate-reducing endosymbionts in the free-living metamonad Anaeramoeba.</title>
        <authorList>
            <person name="Jerlstrom-Hultqvist J."/>
            <person name="Cepicka I."/>
            <person name="Gallot-Lavallee L."/>
            <person name="Salas-Leiva D."/>
            <person name="Curtis B.A."/>
            <person name="Zahonova K."/>
            <person name="Pipaliya S."/>
            <person name="Dacks J."/>
            <person name="Roger A.J."/>
        </authorList>
    </citation>
    <scope>NUCLEOTIDE SEQUENCE</scope>
    <source>
        <strain evidence="9">Schooner1</strain>
    </source>
</reference>
<keyword evidence="10" id="KW-1185">Reference proteome</keyword>
<evidence type="ECO:0000256" key="3">
    <source>
        <dbReference type="ARBA" id="ARBA00022448"/>
    </source>
</evidence>
<dbReference type="EMBL" id="JAOAOG010000319">
    <property type="protein sequence ID" value="KAJ6229596.1"/>
    <property type="molecule type" value="Genomic_DNA"/>
</dbReference>
<evidence type="ECO:0000313" key="10">
    <source>
        <dbReference type="Proteomes" id="UP001150062"/>
    </source>
</evidence>
<comment type="similarity">
    <text evidence="2">Belongs to the VPS52 family.</text>
</comment>
<organism evidence="9 10">
    <name type="scientific">Anaeramoeba flamelloides</name>
    <dbReference type="NCBI Taxonomy" id="1746091"/>
    <lineage>
        <taxon>Eukaryota</taxon>
        <taxon>Metamonada</taxon>
        <taxon>Anaeramoebidae</taxon>
        <taxon>Anaeramoeba</taxon>
    </lineage>
</organism>
<dbReference type="PANTHER" id="PTHR14190:SF7">
    <property type="entry name" value="VACUOLAR PROTEIN SORTING-ASSOCIATED PROTEIN 52 HOMOLOG"/>
    <property type="match status" value="1"/>
</dbReference>
<dbReference type="PANTHER" id="PTHR14190">
    <property type="entry name" value="SUPPRESSOR OF ACTIN MUTATIONS 2/VACUOLAR PROTEIN SORTING 52"/>
    <property type="match status" value="1"/>
</dbReference>
<evidence type="ECO:0000256" key="1">
    <source>
        <dbReference type="ARBA" id="ARBA00004601"/>
    </source>
</evidence>
<sequence>MSMFGGLLSNKLQYSLNKKNPKTQPKSLTHKKTTQNNTNEKQIQKPRPKQKRQNVQPKQKQQKMKNEGSKQKQKQKPQNVQTKQQTKKPKKKEIKKLDLTLPILIKQESIDFKDFDESLEQVLNSTEYKEKELQGLSFDQIINGMKSKGSREEFENIKENFNNSDQLLSLHNNINECNEILLNIETIFTGFDDRLKRLITGMDQLKESNLFQNLEIQNKNNISKKLTTYLDQCSISDDLIRHLNFDQVNVRYIKYVQELESKIVFNSSKQSIPVELSTHTLITKKETKMLLNQLTIIVSKRIYDFFLDLISNFKMQIDELAMNKNKTMLQFLDLVVFLKKYHQNGYQEIKQFYKNSMIKLIYQAIKNEMKLFARSVIGYKNKSFLIGINSDFEYVDLDGDNAKQLKTKITINDYFNERIKNLKDISLESKITPLDPLLNNQKEYFEIIFANLFSKIFGFAEFEYDFIIQFFDDKTFNNLIFKLALKKIEILLERVFPNCYDLAGIIILIKINEKYINDCSGDKYTTIREFLINLNGMLWKAFKKIFELNIQSLKLKIQNIIKQLSLRKKQDDQQRKKRKQIQTNKDHQQFDKSSISTTFITKKYVKIISTLPMIDKREIIKNHLQLLIPEMQKYFKYHSKSFETLKIRTLFLINNYEYILDFLNGEEGANQSLCNEPLIFSKSLQKVYHIYIDQVLKQYFPDLSIFVKKVYDYLFSSKIDQDEHLKRIKLIDPQSIKSILLHFNKSWIKALEKISLEFTNDCQNLLNGKIVLKKTLNTILDYYKKFIKIFKTCDPNNQNNMNLIIKFSLINDEIENICSSFFN</sequence>
<gene>
    <name evidence="9" type="ORF">M0813_07554</name>
</gene>
<dbReference type="Pfam" id="PF20655">
    <property type="entry name" value="Vps52_C"/>
    <property type="match status" value="1"/>
</dbReference>
<dbReference type="InterPro" id="IPR007258">
    <property type="entry name" value="Vps52"/>
</dbReference>
<feature type="compositionally biased region" description="Polar residues" evidence="6">
    <location>
        <begin position="10"/>
        <end position="27"/>
    </location>
</feature>
<evidence type="ECO:0000256" key="6">
    <source>
        <dbReference type="SAM" id="MobiDB-lite"/>
    </source>
</evidence>
<comment type="caution">
    <text evidence="9">The sequence shown here is derived from an EMBL/GenBank/DDBJ whole genome shotgun (WGS) entry which is preliminary data.</text>
</comment>
<keyword evidence="5" id="KW-0333">Golgi apparatus</keyword>
<evidence type="ECO:0000259" key="7">
    <source>
        <dbReference type="Pfam" id="PF04129"/>
    </source>
</evidence>
<dbReference type="Proteomes" id="UP001150062">
    <property type="component" value="Unassembled WGS sequence"/>
</dbReference>
<evidence type="ECO:0000313" key="9">
    <source>
        <dbReference type="EMBL" id="KAJ6229596.1"/>
    </source>
</evidence>
<evidence type="ECO:0000259" key="8">
    <source>
        <dbReference type="Pfam" id="PF20655"/>
    </source>
</evidence>
<dbReference type="InterPro" id="IPR048361">
    <property type="entry name" value="Vps52_C"/>
</dbReference>
<protein>
    <submittedName>
        <fullName evidence="9">Suppressor of actin mutations 2/vacuolar protein sorting 52</fullName>
    </submittedName>
</protein>
<proteinExistence type="inferred from homology"/>
<comment type="subcellular location">
    <subcellularLocation>
        <location evidence="1">Golgi apparatus</location>
        <location evidence="1">trans-Golgi network</location>
    </subcellularLocation>
</comment>
<name>A0ABQ8XAK6_9EUKA</name>
<feature type="domain" description="Vps52 C-terminal" evidence="8">
    <location>
        <begin position="415"/>
        <end position="669"/>
    </location>
</feature>
<keyword evidence="3" id="KW-0813">Transport</keyword>
<feature type="region of interest" description="Disordered" evidence="6">
    <location>
        <begin position="1"/>
        <end position="93"/>
    </location>
</feature>
<keyword evidence="4" id="KW-0653">Protein transport</keyword>
<feature type="domain" description="Vps52 coiled-coil" evidence="7">
    <location>
        <begin position="162"/>
        <end position="331"/>
    </location>
</feature>
<accession>A0ABQ8XAK6</accession>
<dbReference type="Pfam" id="PF04129">
    <property type="entry name" value="Vps52_CC"/>
    <property type="match status" value="1"/>
</dbReference>
<dbReference type="InterPro" id="IPR048319">
    <property type="entry name" value="Vps52_CC"/>
</dbReference>
<evidence type="ECO:0000256" key="5">
    <source>
        <dbReference type="ARBA" id="ARBA00023034"/>
    </source>
</evidence>
<evidence type="ECO:0000256" key="2">
    <source>
        <dbReference type="ARBA" id="ARBA00008180"/>
    </source>
</evidence>